<reference evidence="5" key="1">
    <citation type="submission" date="2015-09" db="EMBL/GenBank/DDBJ databases">
        <authorList>
            <person name="Fill T.P."/>
            <person name="Baretta J.F."/>
            <person name="de Almeida L.G."/>
            <person name="Rocha M."/>
            <person name="de Souza D.H."/>
            <person name="Malavazi I."/>
            <person name="Cerdeira L.T."/>
            <person name="Hong H."/>
            <person name="Samborskyy M."/>
            <person name="de Vasconcelos A.T."/>
            <person name="Leadlay P."/>
            <person name="Rodrigues-Filho E."/>
        </authorList>
    </citation>
    <scope>NUCLEOTIDE SEQUENCE [LARGE SCALE GENOMIC DNA]</scope>
    <source>
        <strain evidence="5">LaBioMMi 136</strain>
    </source>
</reference>
<keyword evidence="3" id="KW-0560">Oxidoreductase</keyword>
<accession>A0A1S9R9S7</accession>
<dbReference type="Pfam" id="PF00106">
    <property type="entry name" value="adh_short"/>
    <property type="match status" value="1"/>
</dbReference>
<proteinExistence type="inferred from homology"/>
<dbReference type="AlphaFoldDB" id="A0A1S9R9S7"/>
<dbReference type="EMBL" id="LJBN01000228">
    <property type="protein sequence ID" value="OOQ82050.1"/>
    <property type="molecule type" value="Genomic_DNA"/>
</dbReference>
<organism evidence="4 5">
    <name type="scientific">Penicillium brasilianum</name>
    <dbReference type="NCBI Taxonomy" id="104259"/>
    <lineage>
        <taxon>Eukaryota</taxon>
        <taxon>Fungi</taxon>
        <taxon>Dikarya</taxon>
        <taxon>Ascomycota</taxon>
        <taxon>Pezizomycotina</taxon>
        <taxon>Eurotiomycetes</taxon>
        <taxon>Eurotiomycetidae</taxon>
        <taxon>Eurotiales</taxon>
        <taxon>Aspergillaceae</taxon>
        <taxon>Penicillium</taxon>
    </lineage>
</organism>
<keyword evidence="2" id="KW-0521">NADP</keyword>
<dbReference type="Proteomes" id="UP000190744">
    <property type="component" value="Unassembled WGS sequence"/>
</dbReference>
<dbReference type="GO" id="GO:0016616">
    <property type="term" value="F:oxidoreductase activity, acting on the CH-OH group of donors, NAD or NADP as acceptor"/>
    <property type="evidence" value="ECO:0007669"/>
    <property type="project" value="TreeGrafter"/>
</dbReference>
<name>A0A1S9R9S7_PENBI</name>
<gene>
    <name evidence="4" type="ORF">PEBR_40562</name>
</gene>
<dbReference type="Gene3D" id="3.40.50.720">
    <property type="entry name" value="NAD(P)-binding Rossmann-like Domain"/>
    <property type="match status" value="1"/>
</dbReference>
<comment type="similarity">
    <text evidence="1">Belongs to the short-chain dehydrogenases/reductases (SDR) family.</text>
</comment>
<evidence type="ECO:0000313" key="5">
    <source>
        <dbReference type="Proteomes" id="UP000190744"/>
    </source>
</evidence>
<dbReference type="CDD" id="cd05233">
    <property type="entry name" value="SDR_c"/>
    <property type="match status" value="1"/>
</dbReference>
<dbReference type="InterPro" id="IPR002347">
    <property type="entry name" value="SDR_fam"/>
</dbReference>
<dbReference type="PRINTS" id="PR00081">
    <property type="entry name" value="GDHRDH"/>
</dbReference>
<dbReference type="SUPFAM" id="SSF51735">
    <property type="entry name" value="NAD(P)-binding Rossmann-fold domains"/>
    <property type="match status" value="1"/>
</dbReference>
<dbReference type="PANTHER" id="PTHR42760">
    <property type="entry name" value="SHORT-CHAIN DEHYDROGENASES/REDUCTASES FAMILY MEMBER"/>
    <property type="match status" value="1"/>
</dbReference>
<evidence type="ECO:0000313" key="4">
    <source>
        <dbReference type="EMBL" id="OOQ82050.1"/>
    </source>
</evidence>
<dbReference type="PANTHER" id="PTHR42760:SF37">
    <property type="entry name" value="CLAVALDEHYDE DEHYDROGENASE"/>
    <property type="match status" value="1"/>
</dbReference>
<dbReference type="InterPro" id="IPR036291">
    <property type="entry name" value="NAD(P)-bd_dom_sf"/>
</dbReference>
<evidence type="ECO:0000256" key="2">
    <source>
        <dbReference type="ARBA" id="ARBA00022857"/>
    </source>
</evidence>
<sequence>MEKEEIEDLIRLTNSNELTNFVPTTHHDTYPFIIPTGTELASKSILITGASRGLGRATAIRCAKAGCARIALAARSSLEGVVKEIEETAREAGVAPPQVLPLQMDVTSNESVRDAAKAVDEAFGGRLDILVNNAGRLVEFNKPVHEIDPAEWWRAWEVNVKGTFLCCHYCIPLLLKAETRIVINMSSLAANCLTYGASAYQVSRFANCRLTEFITRDYESQSLICITLHPGTVKTDMADNFPEYLQFLLIDKANLSADTIVWLCSQRREWLNGRFVVGNWDMKELEGKKDEIVERDLFKYRITT</sequence>
<evidence type="ECO:0000256" key="1">
    <source>
        <dbReference type="ARBA" id="ARBA00006484"/>
    </source>
</evidence>
<protein>
    <submittedName>
        <fullName evidence="4">NADP(+)-dependent dehydrogenase</fullName>
    </submittedName>
</protein>
<evidence type="ECO:0000256" key="3">
    <source>
        <dbReference type="ARBA" id="ARBA00023002"/>
    </source>
</evidence>
<comment type="caution">
    <text evidence="4">The sequence shown here is derived from an EMBL/GenBank/DDBJ whole genome shotgun (WGS) entry which is preliminary data.</text>
</comment>